<dbReference type="InterPro" id="IPR036291">
    <property type="entry name" value="NAD(P)-bd_dom_sf"/>
</dbReference>
<comment type="catalytic activity">
    <reaction evidence="1">
        <text>dTDP-alpha-D-glucose = dTDP-4-dehydro-6-deoxy-alpha-D-glucose + H2O</text>
        <dbReference type="Rhea" id="RHEA:17221"/>
        <dbReference type="ChEBI" id="CHEBI:15377"/>
        <dbReference type="ChEBI" id="CHEBI:57477"/>
        <dbReference type="ChEBI" id="CHEBI:57649"/>
        <dbReference type="EC" id="4.2.1.46"/>
    </reaction>
</comment>
<dbReference type="CDD" id="cd05246">
    <property type="entry name" value="dTDP_GD_SDR_e"/>
    <property type="match status" value="1"/>
</dbReference>
<sequence length="400" mass="46260">MEIYPMTGEGRMANYLVTGGAGFIGSHFVKKCADKGNRVIVIDSLDYSGNPENLSGYIDRIYIEEVIKEYYPLGETYGIIQKIPRDPERSFGFPVEKVDFVENLLEKFYSSSNRVLLIMGNVIDRAILSSLLKGIDYVVHFAAETHVDRSHLFPESFIVSDIIGTFVLLEAVKDKHIKKFIHISTDEVYGETPEGISFDETSPLMPTNPYSASKAAADRIAHSYYHSHDVPVCIMRLSNNYGPYQFPEKFIPLMIIRAIQDSELPLYGDGNQKRDWIYVGDTVKAVELVIEKGNPGEIYNVSGGNEIKNIDVVKRILKVLGKPESLIRYVKDRPAHDRRYSMDDNKIRELGFEPEMDFEGGLERTIEWYRENQRWWRRIFEENKKFREFFDKWYKKERGI</sequence>
<evidence type="ECO:0000313" key="8">
    <source>
        <dbReference type="EMBL" id="HDI83616.1"/>
    </source>
</evidence>
<reference evidence="8" key="1">
    <citation type="journal article" date="2020" name="mSystems">
        <title>Genome- and Community-Level Interaction Insights into Carbon Utilization and Element Cycling Functions of Hydrothermarchaeota in Hydrothermal Sediment.</title>
        <authorList>
            <person name="Zhou Z."/>
            <person name="Liu Y."/>
            <person name="Xu W."/>
            <person name="Pan J."/>
            <person name="Luo Z.H."/>
            <person name="Li M."/>
        </authorList>
    </citation>
    <scope>NUCLEOTIDE SEQUENCE [LARGE SCALE GENOMIC DNA]</scope>
    <source>
        <strain evidence="8">HyVt-102</strain>
    </source>
</reference>
<evidence type="ECO:0000256" key="1">
    <source>
        <dbReference type="ARBA" id="ARBA00001539"/>
    </source>
</evidence>
<name>A0A7C0VBD3_UNCW3</name>
<feature type="domain" description="NAD(P)-binding" evidence="7">
    <location>
        <begin position="102"/>
        <end position="364"/>
    </location>
</feature>
<keyword evidence="6" id="KW-0456">Lyase</keyword>
<dbReference type="InterPro" id="IPR016040">
    <property type="entry name" value="NAD(P)-bd_dom"/>
</dbReference>
<feature type="domain" description="NAD(P)-binding" evidence="7">
    <location>
        <begin position="16"/>
        <end position="55"/>
    </location>
</feature>
<dbReference type="EC" id="4.2.1.46" evidence="4"/>
<dbReference type="PANTHER" id="PTHR43000">
    <property type="entry name" value="DTDP-D-GLUCOSE 4,6-DEHYDRATASE-RELATED"/>
    <property type="match status" value="1"/>
</dbReference>
<evidence type="ECO:0000256" key="4">
    <source>
        <dbReference type="ARBA" id="ARBA00011990"/>
    </source>
</evidence>
<dbReference type="Pfam" id="PF16363">
    <property type="entry name" value="GDP_Man_Dehyd"/>
    <property type="match status" value="2"/>
</dbReference>
<evidence type="ECO:0000256" key="6">
    <source>
        <dbReference type="ARBA" id="ARBA00023239"/>
    </source>
</evidence>
<dbReference type="EMBL" id="DQWE01000353">
    <property type="protein sequence ID" value="HDI83616.1"/>
    <property type="molecule type" value="Genomic_DNA"/>
</dbReference>
<comment type="caution">
    <text evidence="8">The sequence shown here is derived from an EMBL/GenBank/DDBJ whole genome shotgun (WGS) entry which is preliminary data.</text>
</comment>
<evidence type="ECO:0000256" key="5">
    <source>
        <dbReference type="ARBA" id="ARBA00023027"/>
    </source>
</evidence>
<comment type="similarity">
    <text evidence="3">Belongs to the NAD(P)-dependent epimerase/dehydratase family. dTDP-glucose dehydratase subfamily.</text>
</comment>
<dbReference type="GO" id="GO:0009225">
    <property type="term" value="P:nucleotide-sugar metabolic process"/>
    <property type="evidence" value="ECO:0007669"/>
    <property type="project" value="InterPro"/>
</dbReference>
<dbReference type="InterPro" id="IPR005888">
    <property type="entry name" value="dTDP_Gluc_deHydtase"/>
</dbReference>
<evidence type="ECO:0000256" key="3">
    <source>
        <dbReference type="ARBA" id="ARBA00008178"/>
    </source>
</evidence>
<dbReference type="Proteomes" id="UP000885847">
    <property type="component" value="Unassembled WGS sequence"/>
</dbReference>
<proteinExistence type="inferred from homology"/>
<dbReference type="Gene3D" id="3.40.50.720">
    <property type="entry name" value="NAD(P)-binding Rossmann-like Domain"/>
    <property type="match status" value="2"/>
</dbReference>
<evidence type="ECO:0000256" key="2">
    <source>
        <dbReference type="ARBA" id="ARBA00001911"/>
    </source>
</evidence>
<organism evidence="8">
    <name type="scientific">candidate division WOR-3 bacterium</name>
    <dbReference type="NCBI Taxonomy" id="2052148"/>
    <lineage>
        <taxon>Bacteria</taxon>
        <taxon>Bacteria division WOR-3</taxon>
    </lineage>
</organism>
<gene>
    <name evidence="8" type="ORF">ENF18_07495</name>
</gene>
<dbReference type="SUPFAM" id="SSF51735">
    <property type="entry name" value="NAD(P)-binding Rossmann-fold domains"/>
    <property type="match status" value="1"/>
</dbReference>
<accession>A0A7C0VBD3</accession>
<dbReference type="AlphaFoldDB" id="A0A7C0VBD3"/>
<keyword evidence="5" id="KW-0520">NAD</keyword>
<comment type="cofactor">
    <cofactor evidence="2">
        <name>NAD(+)</name>
        <dbReference type="ChEBI" id="CHEBI:57540"/>
    </cofactor>
</comment>
<protein>
    <recommendedName>
        <fullName evidence="4">dTDP-glucose 4,6-dehydratase</fullName>
        <ecNumber evidence="4">4.2.1.46</ecNumber>
    </recommendedName>
</protein>
<dbReference type="GO" id="GO:0008460">
    <property type="term" value="F:dTDP-glucose 4,6-dehydratase activity"/>
    <property type="evidence" value="ECO:0007669"/>
    <property type="project" value="UniProtKB-EC"/>
</dbReference>
<evidence type="ECO:0000259" key="7">
    <source>
        <dbReference type="Pfam" id="PF16363"/>
    </source>
</evidence>
<dbReference type="Gene3D" id="3.90.25.10">
    <property type="entry name" value="UDP-galactose 4-epimerase, domain 1"/>
    <property type="match status" value="1"/>
</dbReference>